<evidence type="ECO:0000313" key="1">
    <source>
        <dbReference type="EMBL" id="APG80671.1"/>
    </source>
</evidence>
<sequence>MTTYVRISMSIPSKVAKRYKTAKAQNNLTYEELCELALKALAAQRAKTAEKEAIYSKNMEYHRNR</sequence>
<organism evidence="1">
    <name type="scientific">uncultured microorganism</name>
    <dbReference type="NCBI Taxonomy" id="358574"/>
    <lineage>
        <taxon>unclassified sequences</taxon>
        <taxon>environmental samples</taxon>
    </lineage>
</organism>
<name>A0A1L3KS63_9ZZZZ</name>
<reference evidence="1" key="1">
    <citation type="submission" date="2016-11" db="EMBL/GenBank/DDBJ databases">
        <title>New CRISPR-Cas systems from uncultivated microbespotential reviewing scientists.</title>
        <authorList>
            <person name="Burstein D."/>
            <person name="Harrington L.B."/>
            <person name="Strutt S.C."/>
            <person name="Probst A.J."/>
            <person name="Anantharaman K."/>
            <person name="Thoman B.C."/>
            <person name="Doudna J.A."/>
            <person name="Banfield J.F."/>
        </authorList>
    </citation>
    <scope>NUCLEOTIDE SEQUENCE</scope>
</reference>
<protein>
    <submittedName>
        <fullName evidence="1">Uncharacterized protein</fullName>
    </submittedName>
</protein>
<dbReference type="EMBL" id="KY194792">
    <property type="protein sequence ID" value="APG80671.1"/>
    <property type="molecule type" value="Genomic_DNA"/>
</dbReference>
<accession>A0A1L3KS63</accession>
<proteinExistence type="predicted"/>
<dbReference type="AlphaFoldDB" id="A0A1L3KS63"/>